<feature type="region of interest" description="Disordered" evidence="1">
    <location>
        <begin position="1"/>
        <end position="24"/>
    </location>
</feature>
<feature type="non-terminal residue" evidence="2">
    <location>
        <position position="1"/>
    </location>
</feature>
<reference evidence="2" key="1">
    <citation type="submission" date="2018-06" db="EMBL/GenBank/DDBJ databases">
        <authorList>
            <person name="Zhirakovskaya E."/>
        </authorList>
    </citation>
    <scope>NUCLEOTIDE SEQUENCE</scope>
</reference>
<evidence type="ECO:0000256" key="1">
    <source>
        <dbReference type="SAM" id="MobiDB-lite"/>
    </source>
</evidence>
<dbReference type="EMBL" id="UOGL01000662">
    <property type="protein sequence ID" value="VAX42504.1"/>
    <property type="molecule type" value="Genomic_DNA"/>
</dbReference>
<protein>
    <submittedName>
        <fullName evidence="2">Uncharacterized protein</fullName>
    </submittedName>
</protein>
<name>A0A3B1E0N4_9ZZZZ</name>
<organism evidence="2">
    <name type="scientific">hydrothermal vent metagenome</name>
    <dbReference type="NCBI Taxonomy" id="652676"/>
    <lineage>
        <taxon>unclassified sequences</taxon>
        <taxon>metagenomes</taxon>
        <taxon>ecological metagenomes</taxon>
    </lineage>
</organism>
<dbReference type="AlphaFoldDB" id="A0A3B1E0N4"/>
<proteinExistence type="predicted"/>
<sequence>TPGGVQKTRGAFAEACSEHEMNTQ</sequence>
<evidence type="ECO:0000313" key="2">
    <source>
        <dbReference type="EMBL" id="VAX42504.1"/>
    </source>
</evidence>
<gene>
    <name evidence="2" type="ORF">MNBD_PLANCTO02-3353</name>
</gene>
<accession>A0A3B1E0N4</accession>